<dbReference type="EMBL" id="KQ965735">
    <property type="protein sequence ID" value="KXS20640.1"/>
    <property type="molecule type" value="Genomic_DNA"/>
</dbReference>
<name>A0A139AV78_GONPJ</name>
<dbReference type="AlphaFoldDB" id="A0A139AV78"/>
<gene>
    <name evidence="1" type="ORF">M427DRAFT_131399</name>
</gene>
<organism evidence="1 2">
    <name type="scientific">Gonapodya prolifera (strain JEL478)</name>
    <name type="common">Monoblepharis prolifera</name>
    <dbReference type="NCBI Taxonomy" id="1344416"/>
    <lineage>
        <taxon>Eukaryota</taxon>
        <taxon>Fungi</taxon>
        <taxon>Fungi incertae sedis</taxon>
        <taxon>Chytridiomycota</taxon>
        <taxon>Chytridiomycota incertae sedis</taxon>
        <taxon>Monoblepharidomycetes</taxon>
        <taxon>Monoblepharidales</taxon>
        <taxon>Gonapodyaceae</taxon>
        <taxon>Gonapodya</taxon>
    </lineage>
</organism>
<reference evidence="1 2" key="1">
    <citation type="journal article" date="2015" name="Genome Biol. Evol.">
        <title>Phylogenomic analyses indicate that early fungi evolved digesting cell walls of algal ancestors of land plants.</title>
        <authorList>
            <person name="Chang Y."/>
            <person name="Wang S."/>
            <person name="Sekimoto S."/>
            <person name="Aerts A.L."/>
            <person name="Choi C."/>
            <person name="Clum A."/>
            <person name="LaButti K.M."/>
            <person name="Lindquist E.A."/>
            <person name="Yee Ngan C."/>
            <person name="Ohm R.A."/>
            <person name="Salamov A.A."/>
            <person name="Grigoriev I.V."/>
            <person name="Spatafora J.W."/>
            <person name="Berbee M.L."/>
        </authorList>
    </citation>
    <scope>NUCLEOTIDE SEQUENCE [LARGE SCALE GENOMIC DNA]</scope>
    <source>
        <strain evidence="1 2">JEL478</strain>
    </source>
</reference>
<dbReference type="Proteomes" id="UP000070544">
    <property type="component" value="Unassembled WGS sequence"/>
</dbReference>
<proteinExistence type="predicted"/>
<protein>
    <submittedName>
        <fullName evidence="1">Uncharacterized protein</fullName>
    </submittedName>
</protein>
<evidence type="ECO:0000313" key="2">
    <source>
        <dbReference type="Proteomes" id="UP000070544"/>
    </source>
</evidence>
<sequence length="59" mass="6249">MSETDRSLSFALGALRRSGAPGVVQQGPAPDLDVFEIKVYHPSLSNFTDAIACLNDVGN</sequence>
<evidence type="ECO:0000313" key="1">
    <source>
        <dbReference type="EMBL" id="KXS20640.1"/>
    </source>
</evidence>
<keyword evidence="2" id="KW-1185">Reference proteome</keyword>
<accession>A0A139AV78</accession>